<feature type="signal peptide" evidence="3">
    <location>
        <begin position="1"/>
        <end position="25"/>
    </location>
</feature>
<keyword evidence="5" id="KW-0326">Glycosidase</keyword>
<organism evidence="5 6">
    <name type="scientific">Nannocystis exedens</name>
    <dbReference type="NCBI Taxonomy" id="54"/>
    <lineage>
        <taxon>Bacteria</taxon>
        <taxon>Pseudomonadati</taxon>
        <taxon>Myxococcota</taxon>
        <taxon>Polyangia</taxon>
        <taxon>Nannocystales</taxon>
        <taxon>Nannocystaceae</taxon>
        <taxon>Nannocystis</taxon>
    </lineage>
</organism>
<evidence type="ECO:0000256" key="1">
    <source>
        <dbReference type="ARBA" id="ARBA00023157"/>
    </source>
</evidence>
<dbReference type="GO" id="GO:0016715">
    <property type="term" value="F:oxidoreductase activity, acting on paired donors, with incorporation or reduction of molecular oxygen, reduced ascorbate as one donor, and incorporation of one atom of oxygen"/>
    <property type="evidence" value="ECO:0007669"/>
    <property type="project" value="InterPro"/>
</dbReference>
<evidence type="ECO:0000259" key="4">
    <source>
        <dbReference type="Pfam" id="PF09113"/>
    </source>
</evidence>
<dbReference type="Proteomes" id="UP000199400">
    <property type="component" value="Unassembled WGS sequence"/>
</dbReference>
<dbReference type="OrthoDB" id="5501050at2"/>
<keyword evidence="5" id="KW-0378">Hydrolase</keyword>
<gene>
    <name evidence="5" type="ORF">SAMN02745121_00867</name>
</gene>
<dbReference type="InterPro" id="IPR014784">
    <property type="entry name" value="Cu2_ascorb_mOase-like_C"/>
</dbReference>
<dbReference type="PROSITE" id="PS51257">
    <property type="entry name" value="PROKAR_LIPOPROTEIN"/>
    <property type="match status" value="1"/>
</dbReference>
<reference evidence="6" key="1">
    <citation type="submission" date="2016-10" db="EMBL/GenBank/DDBJ databases">
        <authorList>
            <person name="Varghese N."/>
            <person name="Submissions S."/>
        </authorList>
    </citation>
    <scope>NUCLEOTIDE SEQUENCE [LARGE SCALE GENOMIC DNA]</scope>
    <source>
        <strain evidence="6">ATCC 25963</strain>
    </source>
</reference>
<name>A0A1I1U6G3_9BACT</name>
<keyword evidence="6" id="KW-1185">Reference proteome</keyword>
<dbReference type="SUPFAM" id="SSF49742">
    <property type="entry name" value="PHM/PNGase F"/>
    <property type="match status" value="1"/>
</dbReference>
<dbReference type="AlphaFoldDB" id="A0A1I1U6G3"/>
<dbReference type="Gene3D" id="2.60.120.230">
    <property type="match status" value="2"/>
</dbReference>
<dbReference type="Pfam" id="PF09113">
    <property type="entry name" value="N-glycanase_C"/>
    <property type="match status" value="1"/>
</dbReference>
<proteinExistence type="predicted"/>
<protein>
    <submittedName>
        <fullName evidence="5">Peptide-N-glycosidase F, C terminal</fullName>
    </submittedName>
</protein>
<keyword evidence="1" id="KW-1015">Disulfide bond</keyword>
<keyword evidence="3" id="KW-0732">Signal</keyword>
<feature type="domain" description="Peptide-N-glycosidase F C-terminal" evidence="4">
    <location>
        <begin position="254"/>
        <end position="397"/>
    </location>
</feature>
<sequence length="404" mass="41666">MFAAAPKHLSVCTCLLMLAACPSSGGETTAATGDATATGTATTTGGTTATTDGPGTTAPTTDVPTGTTTGEPAQREPFSIQVLDRAWISGMDGWNTQHQDVAFDLGAAPFAKVTLVVDLDTDCYPWEKWQDNPPPQGQYWPASCDAFDRTMGFVSDPGGDPGDPPGFELLRSITPFGGPAHLEADITDYANAHPGEHVLRSYINSWPDGAGQVSGSAGGWHLSVRIDAEPGPAPRAVLAAISLFSGDVGVDGATTTVPFSLPEGVAKAELVYTVSGHGGATDNVGDCIGPAEEFCKRKHNISLDGALVTAFDAWRTDCSELCTITDNPLPVGPDKFCAENPCGAIASVNAARANWCPGALVAPLRGPVTSALKPGADHEFQFAIDGVVEGGTWTVSAAIYAYGP</sequence>
<feature type="region of interest" description="Disordered" evidence="2">
    <location>
        <begin position="27"/>
        <end position="77"/>
    </location>
</feature>
<dbReference type="EMBL" id="FOMX01000003">
    <property type="protein sequence ID" value="SFD64313.1"/>
    <property type="molecule type" value="Genomic_DNA"/>
</dbReference>
<evidence type="ECO:0000313" key="5">
    <source>
        <dbReference type="EMBL" id="SFD64313.1"/>
    </source>
</evidence>
<evidence type="ECO:0000313" key="6">
    <source>
        <dbReference type="Proteomes" id="UP000199400"/>
    </source>
</evidence>
<feature type="chain" id="PRO_5011721609" evidence="3">
    <location>
        <begin position="26"/>
        <end position="404"/>
    </location>
</feature>
<evidence type="ECO:0000256" key="3">
    <source>
        <dbReference type="SAM" id="SignalP"/>
    </source>
</evidence>
<accession>A0A1I1U6G3</accession>
<evidence type="ECO:0000256" key="2">
    <source>
        <dbReference type="SAM" id="MobiDB-lite"/>
    </source>
</evidence>
<dbReference type="InterPro" id="IPR008977">
    <property type="entry name" value="PHM/PNGase_F_dom_sf"/>
</dbReference>
<dbReference type="GO" id="GO:0016798">
    <property type="term" value="F:hydrolase activity, acting on glycosyl bonds"/>
    <property type="evidence" value="ECO:0007669"/>
    <property type="project" value="UniProtKB-KW"/>
</dbReference>
<dbReference type="InterPro" id="IPR015197">
    <property type="entry name" value="PngaseF_C"/>
</dbReference>
<dbReference type="RefSeq" id="WP_096329381.1">
    <property type="nucleotide sequence ID" value="NZ_FOMX01000003.1"/>
</dbReference>
<feature type="compositionally biased region" description="Low complexity" evidence="2">
    <location>
        <begin position="27"/>
        <end position="70"/>
    </location>
</feature>
<dbReference type="STRING" id="54.SAMN02745121_00867"/>